<dbReference type="InterPro" id="IPR051554">
    <property type="entry name" value="Acetyltransferase_Eis"/>
</dbReference>
<keyword evidence="2" id="KW-0808">Transferase</keyword>
<dbReference type="SUPFAM" id="SSF55729">
    <property type="entry name" value="Acyl-CoA N-acyltransferases (Nat)"/>
    <property type="match status" value="1"/>
</dbReference>
<dbReference type="Pfam" id="PF13527">
    <property type="entry name" value="Acetyltransf_9"/>
    <property type="match status" value="1"/>
</dbReference>
<gene>
    <name evidence="2" type="ORF">NCTC12858_01255</name>
</gene>
<keyword evidence="3" id="KW-1185">Reference proteome</keyword>
<dbReference type="Proteomes" id="UP000249300">
    <property type="component" value="Chromosome 1"/>
</dbReference>
<dbReference type="AlphaFoldDB" id="A0A2X4PKV8"/>
<protein>
    <submittedName>
        <fullName evidence="2">Predicted acetyltransferase involved in intracellular survival and related acetyltransferases</fullName>
    </submittedName>
</protein>
<dbReference type="CDD" id="cd04301">
    <property type="entry name" value="NAT_SF"/>
    <property type="match status" value="1"/>
</dbReference>
<dbReference type="EMBL" id="LS483447">
    <property type="protein sequence ID" value="SQH73400.1"/>
    <property type="molecule type" value="Genomic_DNA"/>
</dbReference>
<evidence type="ECO:0000259" key="1">
    <source>
        <dbReference type="PROSITE" id="PS51186"/>
    </source>
</evidence>
<sequence length="340" mass="39090">MLHLSDKGLSARSLWEICFNDPAVFVNLYFSEVYKDDNTLLLYEEKGEKAVAHVQMIPYQLHFSSKEPMQASYISGACTHPEYRNRGFMSQLMQEALQMMYAKGDIYSFLIPAEPWLFDFYQKSSSYSPAFTRDTLHFSNEYSHEQVAEIISKKYAACKGPIVLHNEKQAQIVAKDLSLAGVGGCVISQNRNSRIYYLLRNNIMEIKGCTGKPDKDLLLNLLCKYKSSFSQIEAVAPWGQQNNDYKATSMIRILDPLRALNETNNLSEKIPPRFVLHDPQLPQNDGIYQYENGRYKREETQGQKKERETVSAFLPCLTITDLNQYIVQEYPSGFFNLLLD</sequence>
<evidence type="ECO:0000313" key="2">
    <source>
        <dbReference type="EMBL" id="SQH73400.1"/>
    </source>
</evidence>
<dbReference type="InterPro" id="IPR000182">
    <property type="entry name" value="GNAT_dom"/>
</dbReference>
<dbReference type="GO" id="GO:0030649">
    <property type="term" value="P:aminoglycoside antibiotic catabolic process"/>
    <property type="evidence" value="ECO:0007669"/>
    <property type="project" value="TreeGrafter"/>
</dbReference>
<reference evidence="2 3" key="1">
    <citation type="submission" date="2018-06" db="EMBL/GenBank/DDBJ databases">
        <authorList>
            <consortium name="Pathogen Informatics"/>
            <person name="Doyle S."/>
        </authorList>
    </citation>
    <scope>NUCLEOTIDE SEQUENCE [LARGE SCALE GENOMIC DNA]</scope>
    <source>
        <strain evidence="2 3">NCTC12858</strain>
    </source>
</reference>
<dbReference type="GO" id="GO:0034069">
    <property type="term" value="F:aminoglycoside N-acetyltransferase activity"/>
    <property type="evidence" value="ECO:0007669"/>
    <property type="project" value="TreeGrafter"/>
</dbReference>
<accession>A0A2X4PKV8</accession>
<organism evidence="2 3">
    <name type="scientific">Porphyromonas crevioricanis</name>
    <dbReference type="NCBI Taxonomy" id="393921"/>
    <lineage>
        <taxon>Bacteria</taxon>
        <taxon>Pseudomonadati</taxon>
        <taxon>Bacteroidota</taxon>
        <taxon>Bacteroidia</taxon>
        <taxon>Bacteroidales</taxon>
        <taxon>Porphyromonadaceae</taxon>
        <taxon>Porphyromonas</taxon>
    </lineage>
</organism>
<dbReference type="PANTHER" id="PTHR37817:SF1">
    <property type="entry name" value="N-ACETYLTRANSFERASE EIS"/>
    <property type="match status" value="1"/>
</dbReference>
<name>A0A2X4PKV8_9PORP</name>
<feature type="domain" description="N-acetyltransferase" evidence="1">
    <location>
        <begin position="4"/>
        <end position="157"/>
    </location>
</feature>
<dbReference type="OrthoDB" id="9768284at2"/>
<dbReference type="PROSITE" id="PS51186">
    <property type="entry name" value="GNAT"/>
    <property type="match status" value="1"/>
</dbReference>
<dbReference type="RefSeq" id="WP_023940847.1">
    <property type="nucleotide sequence ID" value="NZ_JQJB01000003.1"/>
</dbReference>
<dbReference type="PANTHER" id="PTHR37817">
    <property type="entry name" value="N-ACETYLTRANSFERASE EIS"/>
    <property type="match status" value="1"/>
</dbReference>
<dbReference type="InterPro" id="IPR016181">
    <property type="entry name" value="Acyl_CoA_acyltransferase"/>
</dbReference>
<proteinExistence type="predicted"/>
<dbReference type="Gene3D" id="3.40.630.30">
    <property type="match status" value="1"/>
</dbReference>
<evidence type="ECO:0000313" key="3">
    <source>
        <dbReference type="Proteomes" id="UP000249300"/>
    </source>
</evidence>
<dbReference type="KEGG" id="pcre:NCTC12858_01255"/>